<dbReference type="Pfam" id="PF00394">
    <property type="entry name" value="Cu-oxidase"/>
    <property type="match status" value="1"/>
</dbReference>
<evidence type="ECO:0000256" key="1">
    <source>
        <dbReference type="ARBA" id="ARBA00010609"/>
    </source>
</evidence>
<feature type="domain" description="Plastocyanin-like" evidence="6">
    <location>
        <begin position="58"/>
        <end position="120"/>
    </location>
</feature>
<comment type="similarity">
    <text evidence="1">Belongs to the multicopper oxidase family.</text>
</comment>
<dbReference type="FunFam" id="2.60.40.420:FF:000016">
    <property type="entry name" value="Monocopper oxidase-like protein"/>
    <property type="match status" value="1"/>
</dbReference>
<dbReference type="InterPro" id="IPR011707">
    <property type="entry name" value="Cu-oxidase-like_N"/>
</dbReference>
<evidence type="ECO:0000313" key="7">
    <source>
        <dbReference type="EMBL" id="GAU31892.1"/>
    </source>
</evidence>
<proteinExistence type="inferred from homology"/>
<dbReference type="PROSITE" id="PS51257">
    <property type="entry name" value="PROKAR_LIPOPROTEIN"/>
    <property type="match status" value="1"/>
</dbReference>
<dbReference type="EMBL" id="DF973471">
    <property type="protein sequence ID" value="GAU31892.1"/>
    <property type="molecule type" value="Genomic_DNA"/>
</dbReference>
<dbReference type="Pfam" id="PF07732">
    <property type="entry name" value="Cu-oxidase_3"/>
    <property type="match status" value="1"/>
</dbReference>
<evidence type="ECO:0000259" key="5">
    <source>
        <dbReference type="Pfam" id="PF07731"/>
    </source>
</evidence>
<dbReference type="PANTHER" id="PTHR11709:SF523">
    <property type="entry name" value="MULTI-COPPER OXIDASE-LIKE PROTEIN"/>
    <property type="match status" value="1"/>
</dbReference>
<feature type="domain" description="Plastocyanin-like" evidence="4">
    <location>
        <begin position="133"/>
        <end position="270"/>
    </location>
</feature>
<dbReference type="InterPro" id="IPR011706">
    <property type="entry name" value="Cu-oxidase_C"/>
</dbReference>
<feature type="chain" id="PRO_5016358284" description="Plastocyanin-like domain-containing protein" evidence="3">
    <location>
        <begin position="20"/>
        <end position="488"/>
    </location>
</feature>
<dbReference type="PANTHER" id="PTHR11709">
    <property type="entry name" value="MULTI-COPPER OXIDASE"/>
    <property type="match status" value="1"/>
</dbReference>
<feature type="signal peptide" evidence="3">
    <location>
        <begin position="1"/>
        <end position="19"/>
    </location>
</feature>
<keyword evidence="2" id="KW-0325">Glycoprotein</keyword>
<evidence type="ECO:0000259" key="4">
    <source>
        <dbReference type="Pfam" id="PF00394"/>
    </source>
</evidence>
<dbReference type="SUPFAM" id="SSF49503">
    <property type="entry name" value="Cupredoxins"/>
    <property type="match status" value="3"/>
</dbReference>
<dbReference type="Pfam" id="PF07731">
    <property type="entry name" value="Cu-oxidase_2"/>
    <property type="match status" value="1"/>
</dbReference>
<evidence type="ECO:0000259" key="6">
    <source>
        <dbReference type="Pfam" id="PF07732"/>
    </source>
</evidence>
<dbReference type="GO" id="GO:0016491">
    <property type="term" value="F:oxidoreductase activity"/>
    <property type="evidence" value="ECO:0007669"/>
    <property type="project" value="InterPro"/>
</dbReference>
<evidence type="ECO:0000313" key="8">
    <source>
        <dbReference type="Proteomes" id="UP000242715"/>
    </source>
</evidence>
<reference evidence="8" key="1">
    <citation type="journal article" date="2017" name="Front. Plant Sci.">
        <title>Climate Clever Clovers: New Paradigm to Reduce the Environmental Footprint of Ruminants by Breeding Low Methanogenic Forages Utilizing Haplotype Variation.</title>
        <authorList>
            <person name="Kaur P."/>
            <person name="Appels R."/>
            <person name="Bayer P.E."/>
            <person name="Keeble-Gagnere G."/>
            <person name="Wang J."/>
            <person name="Hirakawa H."/>
            <person name="Shirasawa K."/>
            <person name="Vercoe P."/>
            <person name="Stefanova K."/>
            <person name="Durmic Z."/>
            <person name="Nichols P."/>
            <person name="Revell C."/>
            <person name="Isobe S.N."/>
            <person name="Edwards D."/>
            <person name="Erskine W."/>
        </authorList>
    </citation>
    <scope>NUCLEOTIDE SEQUENCE [LARGE SCALE GENOMIC DNA]</scope>
    <source>
        <strain evidence="8">cv. Daliak</strain>
    </source>
</reference>
<dbReference type="InterPro" id="IPR008972">
    <property type="entry name" value="Cupredoxin"/>
</dbReference>
<keyword evidence="3" id="KW-0732">Signal</keyword>
<dbReference type="InterPro" id="IPR045087">
    <property type="entry name" value="Cu-oxidase_fam"/>
</dbReference>
<dbReference type="OrthoDB" id="2121828at2759"/>
<protein>
    <recommendedName>
        <fullName evidence="9">Plastocyanin-like domain-containing protein</fullName>
    </recommendedName>
</protein>
<sequence>MGYSKQCLFLVLLVACVSGEDPYRFYTWNVTYGDIYPLGVKQQGILINGQFPGPQIENGVQQRRNSWQDGVYGTNCPISPGQNFTYILQVKDQIGSYFYFPSTAFHKAAGGYGGFKIASRSVIPVPFDPPSGDFTILAGDWYKRNHTDLRAILDSGSDLPFPDGLIINGHGSNAYTFSVDQGKTYRFRISNVGLTTSINFRIQGHKMKLVEVEGTHSLQNTYDSLDIHLGQTYSVLVTADQPPNDYYIVVTTRFTSQVLNASSILHYSNSAGSVSGPFPASGPRPNPQGSYHYGMINTTRTIRLQNTAPIINGKQRFAVNSVSFIPADTPLKLADYFKIQGVFSLGSISDNPTGGGGYLQTSVMAADFRGFLEVVFENPEDTLQSWHIDGHSFFVVGMDGGQWSAASRLNYNLRDTISRSTVYPKSWTALYMPLDNVGMWNVRSENWARQYLGQQFYLRVYSAANSWRDEYPIPSNALQCGKAVGHHN</sequence>
<name>A0A2Z6N4X0_TRISU</name>
<dbReference type="AlphaFoldDB" id="A0A2Z6N4X0"/>
<accession>A0A2Z6N4X0</accession>
<dbReference type="GO" id="GO:0005507">
    <property type="term" value="F:copper ion binding"/>
    <property type="evidence" value="ECO:0007669"/>
    <property type="project" value="InterPro"/>
</dbReference>
<evidence type="ECO:0000256" key="3">
    <source>
        <dbReference type="SAM" id="SignalP"/>
    </source>
</evidence>
<evidence type="ECO:0008006" key="9">
    <source>
        <dbReference type="Google" id="ProtNLM"/>
    </source>
</evidence>
<feature type="domain" description="Plastocyanin-like" evidence="5">
    <location>
        <begin position="328"/>
        <end position="463"/>
    </location>
</feature>
<evidence type="ECO:0000256" key="2">
    <source>
        <dbReference type="ARBA" id="ARBA00023180"/>
    </source>
</evidence>
<gene>
    <name evidence="7" type="ORF">TSUD_270770</name>
</gene>
<organism evidence="7 8">
    <name type="scientific">Trifolium subterraneum</name>
    <name type="common">Subterranean clover</name>
    <dbReference type="NCBI Taxonomy" id="3900"/>
    <lineage>
        <taxon>Eukaryota</taxon>
        <taxon>Viridiplantae</taxon>
        <taxon>Streptophyta</taxon>
        <taxon>Embryophyta</taxon>
        <taxon>Tracheophyta</taxon>
        <taxon>Spermatophyta</taxon>
        <taxon>Magnoliopsida</taxon>
        <taxon>eudicotyledons</taxon>
        <taxon>Gunneridae</taxon>
        <taxon>Pentapetalae</taxon>
        <taxon>rosids</taxon>
        <taxon>fabids</taxon>
        <taxon>Fabales</taxon>
        <taxon>Fabaceae</taxon>
        <taxon>Papilionoideae</taxon>
        <taxon>50 kb inversion clade</taxon>
        <taxon>NPAAA clade</taxon>
        <taxon>Hologalegina</taxon>
        <taxon>IRL clade</taxon>
        <taxon>Trifolieae</taxon>
        <taxon>Trifolium</taxon>
    </lineage>
</organism>
<dbReference type="Proteomes" id="UP000242715">
    <property type="component" value="Unassembled WGS sequence"/>
</dbReference>
<dbReference type="InterPro" id="IPR001117">
    <property type="entry name" value="Cu-oxidase_2nd"/>
</dbReference>
<keyword evidence="8" id="KW-1185">Reference proteome</keyword>
<dbReference type="Gene3D" id="2.60.40.420">
    <property type="entry name" value="Cupredoxins - blue copper proteins"/>
    <property type="match status" value="3"/>
</dbReference>